<dbReference type="GO" id="GO:0004222">
    <property type="term" value="F:metalloendopeptidase activity"/>
    <property type="evidence" value="ECO:0007669"/>
    <property type="project" value="UniProtKB-UniRule"/>
</dbReference>
<dbReference type="InterPro" id="IPR013647">
    <property type="entry name" value="OligopepF_N_dom"/>
</dbReference>
<dbReference type="InterPro" id="IPR001567">
    <property type="entry name" value="Pept_M3A_M3B_dom"/>
</dbReference>
<evidence type="ECO:0000256" key="4">
    <source>
        <dbReference type="ARBA" id="ARBA00022833"/>
    </source>
</evidence>
<comment type="function">
    <text evidence="6">Has oligopeptidase activity and degrades a variety of small bioactive peptides.</text>
</comment>
<name>A0A387AT61_9LACO</name>
<feature type="domain" description="Oligopeptidase F N-terminal" evidence="8">
    <location>
        <begin position="118"/>
        <end position="186"/>
    </location>
</feature>
<dbReference type="InterPro" id="IPR042088">
    <property type="entry name" value="OligoPept_F_C"/>
</dbReference>
<keyword evidence="4 6" id="KW-0862">Zinc</keyword>
<keyword evidence="3 6" id="KW-0378">Hydrolase</keyword>
<evidence type="ECO:0000256" key="5">
    <source>
        <dbReference type="ARBA" id="ARBA00023049"/>
    </source>
</evidence>
<dbReference type="EMBL" id="CP032626">
    <property type="protein sequence ID" value="AYF92415.1"/>
    <property type="molecule type" value="Genomic_DNA"/>
</dbReference>
<dbReference type="GO" id="GO:0046872">
    <property type="term" value="F:metal ion binding"/>
    <property type="evidence" value="ECO:0007669"/>
    <property type="project" value="UniProtKB-UniRule"/>
</dbReference>
<feature type="domain" description="Peptidase M3A/M3B catalytic" evidence="7">
    <location>
        <begin position="207"/>
        <end position="587"/>
    </location>
</feature>
<evidence type="ECO:0000313" key="10">
    <source>
        <dbReference type="Proteomes" id="UP000272003"/>
    </source>
</evidence>
<dbReference type="InterPro" id="IPR045090">
    <property type="entry name" value="Pept_M3A_M3B"/>
</dbReference>
<evidence type="ECO:0000256" key="6">
    <source>
        <dbReference type="RuleBase" id="RU368091"/>
    </source>
</evidence>
<dbReference type="Gene3D" id="1.20.140.70">
    <property type="entry name" value="Oligopeptidase f, N-terminal domain"/>
    <property type="match status" value="1"/>
</dbReference>
<organism evidence="9 10">
    <name type="scientific">Apilactobacillus bombintestini</name>
    <dbReference type="NCBI Taxonomy" id="2419772"/>
    <lineage>
        <taxon>Bacteria</taxon>
        <taxon>Bacillati</taxon>
        <taxon>Bacillota</taxon>
        <taxon>Bacilli</taxon>
        <taxon>Lactobacillales</taxon>
        <taxon>Lactobacillaceae</taxon>
        <taxon>Apilactobacillus</taxon>
    </lineage>
</organism>
<dbReference type="EC" id="3.4.24.-" evidence="6"/>
<dbReference type="NCBIfam" id="TIGR00181">
    <property type="entry name" value="pepF"/>
    <property type="match status" value="1"/>
</dbReference>
<dbReference type="Proteomes" id="UP000272003">
    <property type="component" value="Chromosome"/>
</dbReference>
<dbReference type="PANTHER" id="PTHR11804">
    <property type="entry name" value="PROTEASE M3 THIMET OLIGOPEPTIDASE-RELATED"/>
    <property type="match status" value="1"/>
</dbReference>
<dbReference type="OrthoDB" id="9766487at2"/>
<dbReference type="CDD" id="cd09608">
    <property type="entry name" value="M3B_PepF"/>
    <property type="match status" value="1"/>
</dbReference>
<dbReference type="Pfam" id="PF01432">
    <property type="entry name" value="Peptidase_M3"/>
    <property type="match status" value="1"/>
</dbReference>
<evidence type="ECO:0000256" key="3">
    <source>
        <dbReference type="ARBA" id="ARBA00022801"/>
    </source>
</evidence>
<keyword evidence="1 6" id="KW-0645">Protease</keyword>
<dbReference type="InterPro" id="IPR004438">
    <property type="entry name" value="Peptidase_M3B"/>
</dbReference>
<proteinExistence type="inferred from homology"/>
<accession>A0A387AT61</accession>
<dbReference type="GO" id="GO:0006508">
    <property type="term" value="P:proteolysis"/>
    <property type="evidence" value="ECO:0007669"/>
    <property type="project" value="UniProtKB-KW"/>
</dbReference>
<evidence type="ECO:0000256" key="1">
    <source>
        <dbReference type="ARBA" id="ARBA00022670"/>
    </source>
</evidence>
<dbReference type="AlphaFoldDB" id="A0A387AT61"/>
<dbReference type="Gene3D" id="1.10.1370.20">
    <property type="entry name" value="Oligoendopeptidase f, C-terminal domain"/>
    <property type="match status" value="1"/>
</dbReference>
<dbReference type="GO" id="GO:0006518">
    <property type="term" value="P:peptide metabolic process"/>
    <property type="evidence" value="ECO:0007669"/>
    <property type="project" value="TreeGrafter"/>
</dbReference>
<gene>
    <name evidence="9" type="primary">pepF</name>
    <name evidence="9" type="ORF">D7I45_02510</name>
</gene>
<dbReference type="SUPFAM" id="SSF55486">
    <property type="entry name" value="Metalloproteases ('zincins'), catalytic domain"/>
    <property type="match status" value="1"/>
</dbReference>
<dbReference type="PANTHER" id="PTHR11804:SF84">
    <property type="entry name" value="SACCHAROLYSIN"/>
    <property type="match status" value="1"/>
</dbReference>
<evidence type="ECO:0000256" key="2">
    <source>
        <dbReference type="ARBA" id="ARBA00022723"/>
    </source>
</evidence>
<evidence type="ECO:0000313" key="9">
    <source>
        <dbReference type="EMBL" id="AYF92415.1"/>
    </source>
</evidence>
<keyword evidence="10" id="KW-1185">Reference proteome</keyword>
<comment type="similarity">
    <text evidence="6">Belongs to the peptidase M3B family.</text>
</comment>
<comment type="cofactor">
    <cofactor evidence="6">
        <name>Zn(2+)</name>
        <dbReference type="ChEBI" id="CHEBI:29105"/>
    </cofactor>
    <text evidence="6">Binds 1 zinc ion.</text>
</comment>
<dbReference type="Pfam" id="PF08439">
    <property type="entry name" value="Peptidase_M3_N"/>
    <property type="match status" value="1"/>
</dbReference>
<evidence type="ECO:0000259" key="7">
    <source>
        <dbReference type="Pfam" id="PF01432"/>
    </source>
</evidence>
<sequence>MDEVKKLPTRNEVPEDLKWDLTTIYKNDDEFEKDFAECKKDIQKMEQMDNEIPHNAQQLLNIIKQIETLQRKADKLSVYASLNNDADTSNVKYQSMDARCSDLYSHADQATAWFEPAILQMNHDELNQMMDANEELNNYRHYFDEVFSHKPHILDAEHEKMLSSLSSIFETPSNVYGIMTDSDLKFPVVKDEKGQSMELSGGVYSKLLESTNREVRKNAFQKLYTVYKQFKNTFASTLSGEVKVHNYEAKMRNYDSAKQAALSENNIDESVYQTLIDTVNKYLPLLHRYVKLRKKLLSLDELHMYDLYTPLFGKSPISYDFSSAKKEAIKALSVLGDDYVSHIKEEFDNHWIDVVENKGKRGGAYSSGVYDTNPYILLNWQDNLDNLYTLVHESGHSMHSYYTNHNQPFQYGSYSIFLAEIASTTNENILTDYLLKNTDDVEVKKYVLNYFLDGFKGTIFRQTQFAEFEDFAHQQEQNGNPLNSKMLSDYYHELNKKYYGDDVVSDPEIAYEWARIPHFYMDYYVYQYATGFAAAIDLSEGICSKDDNALENYLTYLKSGSSDFPLNVIKRAGVDMTKSDYLEKAFQVFEQRLNELEKLI</sequence>
<keyword evidence="2 6" id="KW-0479">Metal-binding</keyword>
<reference evidence="9 10" key="1">
    <citation type="submission" date="2018-09" db="EMBL/GenBank/DDBJ databases">
        <title>Genome sequencing of strain BHWM-4.</title>
        <authorList>
            <person name="Heo J."/>
            <person name="Kim S.-J."/>
            <person name="Kwon S.-W."/>
        </authorList>
    </citation>
    <scope>NUCLEOTIDE SEQUENCE [LARGE SCALE GENOMIC DNA]</scope>
    <source>
        <strain evidence="9 10">BHWM-4</strain>
    </source>
</reference>
<evidence type="ECO:0000259" key="8">
    <source>
        <dbReference type="Pfam" id="PF08439"/>
    </source>
</evidence>
<keyword evidence="5 6" id="KW-0482">Metalloprotease</keyword>
<dbReference type="KEGG" id="abom:D7I45_02510"/>
<dbReference type="RefSeq" id="WP_120784183.1">
    <property type="nucleotide sequence ID" value="NZ_CP032626.1"/>
</dbReference>
<protein>
    <recommendedName>
        <fullName evidence="6">Oligopeptidase F</fullName>
        <ecNumber evidence="6">3.4.24.-</ecNumber>
    </recommendedName>
</protein>
<dbReference type="Gene3D" id="1.10.287.830">
    <property type="entry name" value="putative peptidase helix hairpin domain like"/>
    <property type="match status" value="1"/>
</dbReference>